<dbReference type="OMA" id="CYHISSE"/>
<accession>A0A0L0DIJ0</accession>
<gene>
    <name evidence="13" type="ORF">AMSG_06494</name>
</gene>
<dbReference type="InterPro" id="IPR000719">
    <property type="entry name" value="Prot_kinase_dom"/>
</dbReference>
<evidence type="ECO:0000259" key="11">
    <source>
        <dbReference type="PROSITE" id="PS50011"/>
    </source>
</evidence>
<dbReference type="RefSeq" id="XP_013756346.1">
    <property type="nucleotide sequence ID" value="XM_013900892.1"/>
</dbReference>
<comment type="catalytic activity">
    <reaction evidence="8">
        <text>L-seryl-[protein] + ATP = O-phospho-L-seryl-[protein] + ADP + H(+)</text>
        <dbReference type="Rhea" id="RHEA:17989"/>
        <dbReference type="Rhea" id="RHEA-COMP:9863"/>
        <dbReference type="Rhea" id="RHEA-COMP:11604"/>
        <dbReference type="ChEBI" id="CHEBI:15378"/>
        <dbReference type="ChEBI" id="CHEBI:29999"/>
        <dbReference type="ChEBI" id="CHEBI:30616"/>
        <dbReference type="ChEBI" id="CHEBI:83421"/>
        <dbReference type="ChEBI" id="CHEBI:456216"/>
        <dbReference type="EC" id="2.7.11.1"/>
    </reaction>
</comment>
<dbReference type="PANTHER" id="PTHR24346">
    <property type="entry name" value="MAP/MICROTUBULE AFFINITY-REGULATING KINASE"/>
    <property type="match status" value="1"/>
</dbReference>
<keyword evidence="4 9" id="KW-0547">Nucleotide-binding</keyword>
<dbReference type="GO" id="GO:0106310">
    <property type="term" value="F:protein serine kinase activity"/>
    <property type="evidence" value="ECO:0007669"/>
    <property type="project" value="RHEA"/>
</dbReference>
<evidence type="ECO:0000259" key="12">
    <source>
        <dbReference type="PROSITE" id="PS50032"/>
    </source>
</evidence>
<evidence type="ECO:0000256" key="5">
    <source>
        <dbReference type="ARBA" id="ARBA00022777"/>
    </source>
</evidence>
<dbReference type="EMBL" id="GL349465">
    <property type="protein sequence ID" value="KNC51143.1"/>
    <property type="molecule type" value="Genomic_DNA"/>
</dbReference>
<feature type="domain" description="Protein kinase" evidence="11">
    <location>
        <begin position="7"/>
        <end position="274"/>
    </location>
</feature>
<dbReference type="AlphaFoldDB" id="A0A0L0DIJ0"/>
<dbReference type="SMART" id="SM00220">
    <property type="entry name" value="S_TKc"/>
    <property type="match status" value="1"/>
</dbReference>
<name>A0A0L0DIJ0_THETB</name>
<dbReference type="PANTHER" id="PTHR24346:SF30">
    <property type="entry name" value="MATERNAL EMBRYONIC LEUCINE ZIPPER KINASE"/>
    <property type="match status" value="1"/>
</dbReference>
<dbReference type="Proteomes" id="UP000054408">
    <property type="component" value="Unassembled WGS sequence"/>
</dbReference>
<dbReference type="InterPro" id="IPR028375">
    <property type="entry name" value="KA1/Ssp2_C"/>
</dbReference>
<dbReference type="FunFam" id="1.10.510.10:FF:000571">
    <property type="entry name" value="Maternal embryonic leucine zipper kinase"/>
    <property type="match status" value="1"/>
</dbReference>
<dbReference type="PROSITE" id="PS00107">
    <property type="entry name" value="PROTEIN_KINASE_ATP"/>
    <property type="match status" value="1"/>
</dbReference>
<dbReference type="PROSITE" id="PS00108">
    <property type="entry name" value="PROTEIN_KINASE_ST"/>
    <property type="match status" value="1"/>
</dbReference>
<feature type="compositionally biased region" description="Polar residues" evidence="10">
    <location>
        <begin position="719"/>
        <end position="729"/>
    </location>
</feature>
<evidence type="ECO:0000256" key="8">
    <source>
        <dbReference type="ARBA" id="ARBA00048679"/>
    </source>
</evidence>
<dbReference type="eggNOG" id="KOG0588">
    <property type="taxonomic scope" value="Eukaryota"/>
</dbReference>
<evidence type="ECO:0000313" key="13">
    <source>
        <dbReference type="EMBL" id="KNC51143.1"/>
    </source>
</evidence>
<evidence type="ECO:0000256" key="3">
    <source>
        <dbReference type="ARBA" id="ARBA00022679"/>
    </source>
</evidence>
<dbReference type="InterPro" id="IPR008271">
    <property type="entry name" value="Ser/Thr_kinase_AS"/>
</dbReference>
<feature type="compositionally biased region" description="Low complexity" evidence="10">
    <location>
        <begin position="586"/>
        <end position="625"/>
    </location>
</feature>
<keyword evidence="14" id="KW-1185">Reference proteome</keyword>
<dbReference type="GO" id="GO:0004674">
    <property type="term" value="F:protein serine/threonine kinase activity"/>
    <property type="evidence" value="ECO:0007669"/>
    <property type="project" value="UniProtKB-KW"/>
</dbReference>
<feature type="compositionally biased region" description="Polar residues" evidence="10">
    <location>
        <begin position="313"/>
        <end position="325"/>
    </location>
</feature>
<feature type="region of interest" description="Disordered" evidence="10">
    <location>
        <begin position="696"/>
        <end position="731"/>
    </location>
</feature>
<evidence type="ECO:0000256" key="1">
    <source>
        <dbReference type="ARBA" id="ARBA00012513"/>
    </source>
</evidence>
<keyword evidence="6 9" id="KW-0067">ATP-binding</keyword>
<keyword evidence="3" id="KW-0808">Transferase</keyword>
<dbReference type="OrthoDB" id="6513151at2759"/>
<organism evidence="13 14">
    <name type="scientific">Thecamonas trahens ATCC 50062</name>
    <dbReference type="NCBI Taxonomy" id="461836"/>
    <lineage>
        <taxon>Eukaryota</taxon>
        <taxon>Apusozoa</taxon>
        <taxon>Apusomonadida</taxon>
        <taxon>Apusomonadidae</taxon>
        <taxon>Thecamonas</taxon>
    </lineage>
</organism>
<dbReference type="EC" id="2.7.11.1" evidence="1"/>
<dbReference type="InterPro" id="IPR001772">
    <property type="entry name" value="KA1_dom"/>
</dbReference>
<protein>
    <recommendedName>
        <fullName evidence="1">non-specific serine/threonine protein kinase</fullName>
        <ecNumber evidence="1">2.7.11.1</ecNumber>
    </recommendedName>
</protein>
<sequence length="917" mass="97063">MRVSNYEVDNVVLGKGAFGVVSLGKHMVSNQKVAIKAVETKLLNAEQKRTLEIEVEALARVAHPNVVALLDVVRTPDTEFLILEYCDAGDVFDYLSVHGCLKEGMAAKVFAQLASGLAACHASGVAHRDLKLENVLLSGHDLNVKINDFGLACLFCDGQRVTEKCGTPGYAPPEVVSLPDLPEARAMHGYDPRLADVWSLGVVLFAMLVGALPFGDSLAPHDVASLMDADRVIVEILEDLDFVPVPAASLLRGILHKEPEARLNLSQILAHPWVTPHVPDTPKPQSSVGRLRAATSLSDFSELILLGKHASASSPLAMPSNSRSGPGNGRFGPPTLTPSPQSIQLRQQMLARRRRQRSSSLTGSASLIKRINSGSGMRPPSSVFVGARATSPRDGNTTGATGQSPIFVFSRQDSGTSFESESSMGMFGSPISVLVPSASVDSENVSVGSTDELNNILDDVFGQMGHGRIESPIFSNESTHHSPAMPFPHLQQPALLPMPSGGSPSGRSARRRSIAVHPTLESNFNNVGSPVYRGVAPALMGIRDNSPPAGVFKSPSDALQAIPDESAMAEWSALAGMVSGVRSIRSSSASSHSTQSSFSSTGSRSHCSSSSTPSYSDSESASDSADTAHERPDSDDDNDAAGVFEADISGLMHQMSGDQIANNSCGKPSKYAMPPASFNTTMEEVNLVLSAALGESTKLSPRSPRPRLTPRNNGEPLLTSRSSKSSGRNTPKVVVGSPVLAGVHISTPSSNPLNMSFSAVNLHETSAAADEALRAPRAPRFAMAASTTSSRTPIDLLKYVGSKLAELSSEYVVEHLQWTFSCYHISSELGQLLSGEASSSPAQTSLDNIMSPSSLMSPVSATPLAFTIEICLVRNLALSGLKFRRLQGSPWEYKRRLGELLEHVGLANEGSAATPSG</sequence>
<dbReference type="GO" id="GO:0035556">
    <property type="term" value="P:intracellular signal transduction"/>
    <property type="evidence" value="ECO:0007669"/>
    <property type="project" value="TreeGrafter"/>
</dbReference>
<keyword evidence="2" id="KW-0723">Serine/threonine-protein kinase</keyword>
<dbReference type="Gene3D" id="3.30.310.80">
    <property type="entry name" value="Kinase associated domain 1, KA1"/>
    <property type="match status" value="1"/>
</dbReference>
<comment type="catalytic activity">
    <reaction evidence="7">
        <text>L-threonyl-[protein] + ATP = O-phospho-L-threonyl-[protein] + ADP + H(+)</text>
        <dbReference type="Rhea" id="RHEA:46608"/>
        <dbReference type="Rhea" id="RHEA-COMP:11060"/>
        <dbReference type="Rhea" id="RHEA-COMP:11605"/>
        <dbReference type="ChEBI" id="CHEBI:15378"/>
        <dbReference type="ChEBI" id="CHEBI:30013"/>
        <dbReference type="ChEBI" id="CHEBI:30616"/>
        <dbReference type="ChEBI" id="CHEBI:61977"/>
        <dbReference type="ChEBI" id="CHEBI:456216"/>
        <dbReference type="EC" id="2.7.11.1"/>
    </reaction>
</comment>
<evidence type="ECO:0000256" key="10">
    <source>
        <dbReference type="SAM" id="MobiDB-lite"/>
    </source>
</evidence>
<evidence type="ECO:0000256" key="9">
    <source>
        <dbReference type="PROSITE-ProRule" id="PRU10141"/>
    </source>
</evidence>
<dbReference type="PROSITE" id="PS50032">
    <property type="entry name" value="KA1"/>
    <property type="match status" value="1"/>
</dbReference>
<dbReference type="InterPro" id="IPR011009">
    <property type="entry name" value="Kinase-like_dom_sf"/>
</dbReference>
<feature type="region of interest" description="Disordered" evidence="10">
    <location>
        <begin position="586"/>
        <end position="641"/>
    </location>
</feature>
<dbReference type="Gene3D" id="1.10.510.10">
    <property type="entry name" value="Transferase(Phosphotransferase) domain 1"/>
    <property type="match status" value="1"/>
</dbReference>
<dbReference type="GeneID" id="25565640"/>
<evidence type="ECO:0000256" key="2">
    <source>
        <dbReference type="ARBA" id="ARBA00022527"/>
    </source>
</evidence>
<evidence type="ECO:0000256" key="6">
    <source>
        <dbReference type="ARBA" id="ARBA00022840"/>
    </source>
</evidence>
<dbReference type="GO" id="GO:0005737">
    <property type="term" value="C:cytoplasm"/>
    <property type="evidence" value="ECO:0007669"/>
    <property type="project" value="TreeGrafter"/>
</dbReference>
<feature type="region of interest" description="Disordered" evidence="10">
    <location>
        <begin position="313"/>
        <end position="363"/>
    </location>
</feature>
<dbReference type="SUPFAM" id="SSF56112">
    <property type="entry name" value="Protein kinase-like (PK-like)"/>
    <property type="match status" value="1"/>
</dbReference>
<dbReference type="GO" id="GO:0005524">
    <property type="term" value="F:ATP binding"/>
    <property type="evidence" value="ECO:0007669"/>
    <property type="project" value="UniProtKB-UniRule"/>
</dbReference>
<dbReference type="InterPro" id="IPR017441">
    <property type="entry name" value="Protein_kinase_ATP_BS"/>
</dbReference>
<feature type="domain" description="KA1" evidence="12">
    <location>
        <begin position="857"/>
        <end position="906"/>
    </location>
</feature>
<reference evidence="13 14" key="1">
    <citation type="submission" date="2010-05" db="EMBL/GenBank/DDBJ databases">
        <title>The Genome Sequence of Thecamonas trahens ATCC 50062.</title>
        <authorList>
            <consortium name="The Broad Institute Genome Sequencing Platform"/>
            <person name="Russ C."/>
            <person name="Cuomo C."/>
            <person name="Shea T."/>
            <person name="Young S.K."/>
            <person name="Zeng Q."/>
            <person name="Koehrsen M."/>
            <person name="Haas B."/>
            <person name="Borodovsky M."/>
            <person name="Guigo R."/>
            <person name="Alvarado L."/>
            <person name="Berlin A."/>
            <person name="Bochicchio J."/>
            <person name="Borenstein D."/>
            <person name="Chapman S."/>
            <person name="Chen Z."/>
            <person name="Freedman E."/>
            <person name="Gellesch M."/>
            <person name="Goldberg J."/>
            <person name="Griggs A."/>
            <person name="Gujja S."/>
            <person name="Heilman E."/>
            <person name="Heiman D."/>
            <person name="Hepburn T."/>
            <person name="Howarth C."/>
            <person name="Jen D."/>
            <person name="Larson L."/>
            <person name="Mehta T."/>
            <person name="Park D."/>
            <person name="Pearson M."/>
            <person name="Roberts A."/>
            <person name="Saif S."/>
            <person name="Shenoy N."/>
            <person name="Sisk P."/>
            <person name="Stolte C."/>
            <person name="Sykes S."/>
            <person name="Thomson T."/>
            <person name="Walk T."/>
            <person name="White J."/>
            <person name="Yandava C."/>
            <person name="Burger G."/>
            <person name="Gray M.W."/>
            <person name="Holland P.W.H."/>
            <person name="King N."/>
            <person name="Lang F.B.F."/>
            <person name="Roger A.J."/>
            <person name="Ruiz-Trillo I."/>
            <person name="Lander E."/>
            <person name="Nusbaum C."/>
        </authorList>
    </citation>
    <scope>NUCLEOTIDE SEQUENCE [LARGE SCALE GENOMIC DNA]</scope>
    <source>
        <strain evidence="13 14">ATCC 50062</strain>
    </source>
</reference>
<dbReference type="STRING" id="461836.A0A0L0DIJ0"/>
<dbReference type="Pfam" id="PF00069">
    <property type="entry name" value="Pkinase"/>
    <property type="match status" value="1"/>
</dbReference>
<dbReference type="SUPFAM" id="SSF103243">
    <property type="entry name" value="KA1-like"/>
    <property type="match status" value="1"/>
</dbReference>
<dbReference type="Pfam" id="PF02149">
    <property type="entry name" value="KA1"/>
    <property type="match status" value="1"/>
</dbReference>
<proteinExistence type="predicted"/>
<dbReference type="PROSITE" id="PS50011">
    <property type="entry name" value="PROTEIN_KINASE_DOM"/>
    <property type="match status" value="1"/>
</dbReference>
<keyword evidence="5" id="KW-0418">Kinase</keyword>
<evidence type="ECO:0000256" key="4">
    <source>
        <dbReference type="ARBA" id="ARBA00022741"/>
    </source>
</evidence>
<evidence type="ECO:0000313" key="14">
    <source>
        <dbReference type="Proteomes" id="UP000054408"/>
    </source>
</evidence>
<feature type="binding site" evidence="9">
    <location>
        <position position="36"/>
    </location>
    <ligand>
        <name>ATP</name>
        <dbReference type="ChEBI" id="CHEBI:30616"/>
    </ligand>
</feature>
<evidence type="ECO:0000256" key="7">
    <source>
        <dbReference type="ARBA" id="ARBA00047899"/>
    </source>
</evidence>